<dbReference type="Proteomes" id="UP000321110">
    <property type="component" value="Unassembled WGS sequence"/>
</dbReference>
<evidence type="ECO:0000313" key="2">
    <source>
        <dbReference type="Proteomes" id="UP000321110"/>
    </source>
</evidence>
<name>A0A5C7VQS5_AQUAC</name>
<dbReference type="EMBL" id="SSFO01000286">
    <property type="protein sequence ID" value="TXI28096.1"/>
    <property type="molecule type" value="Genomic_DNA"/>
</dbReference>
<accession>A0A5C7VQS5</accession>
<proteinExistence type="predicted"/>
<sequence length="118" mass="13002">MSATRPGLQLPVMAMSLVVPVAAFHNQPGCLGEFLRKWVRHPSGLVNFSAMSGGDLQKQADALHDHLGLTEGVDYAAIDGMSGPWVEHPAVRFVDPQKEYRSWFAYLVEEEEAPPVSR</sequence>
<protein>
    <submittedName>
        <fullName evidence="1">Uncharacterized protein</fullName>
    </submittedName>
</protein>
<gene>
    <name evidence="1" type="ORF">E6Q69_17045</name>
</gene>
<evidence type="ECO:0000313" key="1">
    <source>
        <dbReference type="EMBL" id="TXI28096.1"/>
    </source>
</evidence>
<comment type="caution">
    <text evidence="1">The sequence shown here is derived from an EMBL/GenBank/DDBJ whole genome shotgun (WGS) entry which is preliminary data.</text>
</comment>
<organism evidence="1 2">
    <name type="scientific">Aquipseudomonas alcaligenes</name>
    <name type="common">Pseudomonas alcaligenes</name>
    <dbReference type="NCBI Taxonomy" id="43263"/>
    <lineage>
        <taxon>Bacteria</taxon>
        <taxon>Pseudomonadati</taxon>
        <taxon>Pseudomonadota</taxon>
        <taxon>Gammaproteobacteria</taxon>
        <taxon>Pseudomonadales</taxon>
        <taxon>Pseudomonadaceae</taxon>
        <taxon>Aquipseudomonas</taxon>
    </lineage>
</organism>
<dbReference type="AlphaFoldDB" id="A0A5C7VQS5"/>
<reference evidence="1 2" key="1">
    <citation type="submission" date="2018-09" db="EMBL/GenBank/DDBJ databases">
        <title>Metagenome Assembled Genomes from an Advanced Water Purification Facility.</title>
        <authorList>
            <person name="Stamps B.W."/>
            <person name="Spear J.R."/>
        </authorList>
    </citation>
    <scope>NUCLEOTIDE SEQUENCE [LARGE SCALE GENOMIC DNA]</scope>
    <source>
        <strain evidence="1">Bin_52_1</strain>
    </source>
</reference>